<sequence>MPQSRDLHLTCDFYTTLILSPRYFNALFKNIISFGMYLENYEMKTMVSVFESNPKTDPSEQKEKRKRDCNNDPSDVEGFKGPWATYTDRVHFARPTEEEKKELAVIFAKKNKPMRFIEPEDMECKSTLHIDDPLDYQGRSFLHIPQDLDVNLRAVEPPEKCFIPKKCLHTFTGHTKGIQKINYFPVSGHLFLTCSMDCKVKLWEFYKGRRCIRTYTGHSMGVRDVSFNRNGSEFLSASYDRYIKLWDTETGACKAKFTNRKIPYCVVFNPDEDKQNLFVCGTADKKILCYDIRSGEVVQEYDRHLGAVNSITFVDNNRRIVSTSDDKSVRVWEWDIPVDFKYIADPSMHSMPAVSLSRNGKYLAFQSMDNQIKIMEPMANFRWKNKKTFRGHMVAGYACGLDFSPDMSFMISGDANGNLVVWDWRTTRIFERIKAHEKACMDAKWHPHESSKILTCGWDNHQKAVIKFKNIISTDNKGYIFKWNH</sequence>
<name>A0A3M7R714_BRAPC</name>
<dbReference type="InterPro" id="IPR015943">
    <property type="entry name" value="WD40/YVTN_repeat-like_dom_sf"/>
</dbReference>
<accession>A0A3M7R714</accession>
<keyword evidence="2 11" id="KW-0853">WD repeat</keyword>
<feature type="repeat" description="WD" evidence="11">
    <location>
        <begin position="401"/>
        <end position="432"/>
    </location>
</feature>
<dbReference type="FunFam" id="2.130.10.10:FF:000034">
    <property type="entry name" value="Pre-mRNA-processing factor 17, putative"/>
    <property type="match status" value="1"/>
</dbReference>
<keyword evidence="14" id="KW-1185">Reference proteome</keyword>
<dbReference type="SUPFAM" id="SSF50978">
    <property type="entry name" value="WD40 repeat-like"/>
    <property type="match status" value="1"/>
</dbReference>
<organism evidence="13 14">
    <name type="scientific">Brachionus plicatilis</name>
    <name type="common">Marine rotifer</name>
    <name type="synonym">Brachionus muelleri</name>
    <dbReference type="NCBI Taxonomy" id="10195"/>
    <lineage>
        <taxon>Eukaryota</taxon>
        <taxon>Metazoa</taxon>
        <taxon>Spiralia</taxon>
        <taxon>Gnathifera</taxon>
        <taxon>Rotifera</taxon>
        <taxon>Eurotatoria</taxon>
        <taxon>Monogononta</taxon>
        <taxon>Pseudotrocha</taxon>
        <taxon>Ploima</taxon>
        <taxon>Brachionidae</taxon>
        <taxon>Brachionus</taxon>
    </lineage>
</organism>
<comment type="subcellular location">
    <subcellularLocation>
        <location evidence="1">Nucleus</location>
    </subcellularLocation>
</comment>
<keyword evidence="4" id="KW-0747">Spliceosome</keyword>
<evidence type="ECO:0000256" key="11">
    <source>
        <dbReference type="PROSITE-ProRule" id="PRU00221"/>
    </source>
</evidence>
<dbReference type="InterPro" id="IPR001680">
    <property type="entry name" value="WD40_rpt"/>
</dbReference>
<dbReference type="PROSITE" id="PS50082">
    <property type="entry name" value="WD_REPEATS_2"/>
    <property type="match status" value="4"/>
</dbReference>
<evidence type="ECO:0000313" key="13">
    <source>
        <dbReference type="EMBL" id="RNA19326.1"/>
    </source>
</evidence>
<evidence type="ECO:0000256" key="2">
    <source>
        <dbReference type="ARBA" id="ARBA00022574"/>
    </source>
</evidence>
<keyword evidence="7" id="KW-0539">Nucleus</keyword>
<evidence type="ECO:0000256" key="1">
    <source>
        <dbReference type="ARBA" id="ARBA00004123"/>
    </source>
</evidence>
<feature type="region of interest" description="Disordered" evidence="12">
    <location>
        <begin position="52"/>
        <end position="80"/>
    </location>
</feature>
<dbReference type="STRING" id="10195.A0A3M7R714"/>
<evidence type="ECO:0000256" key="10">
    <source>
        <dbReference type="ARBA" id="ARBA00076678"/>
    </source>
</evidence>
<feature type="repeat" description="WD" evidence="11">
    <location>
        <begin position="301"/>
        <end position="333"/>
    </location>
</feature>
<evidence type="ECO:0000256" key="4">
    <source>
        <dbReference type="ARBA" id="ARBA00022728"/>
    </source>
</evidence>
<dbReference type="Proteomes" id="UP000276133">
    <property type="component" value="Unassembled WGS sequence"/>
</dbReference>
<protein>
    <recommendedName>
        <fullName evidence="8">Pre-mRNA-processing factor 17</fullName>
    </recommendedName>
    <alternativeName>
        <fullName evidence="10">Cell division cycle 40 homolog</fullName>
    </alternativeName>
    <alternativeName>
        <fullName evidence="9">PRP17 homolog</fullName>
    </alternativeName>
</protein>
<evidence type="ECO:0000256" key="3">
    <source>
        <dbReference type="ARBA" id="ARBA00022664"/>
    </source>
</evidence>
<dbReference type="PANTHER" id="PTHR43979">
    <property type="entry name" value="PRE-MRNA-PROCESSING FACTOR 17"/>
    <property type="match status" value="1"/>
</dbReference>
<feature type="repeat" description="WD" evidence="11">
    <location>
        <begin position="215"/>
        <end position="256"/>
    </location>
</feature>
<dbReference type="Pfam" id="PF00400">
    <property type="entry name" value="WD40"/>
    <property type="match status" value="4"/>
</dbReference>
<gene>
    <name evidence="13" type="ORF">BpHYR1_045199</name>
</gene>
<feature type="repeat" description="WD" evidence="11">
    <location>
        <begin position="171"/>
        <end position="204"/>
    </location>
</feature>
<evidence type="ECO:0000256" key="6">
    <source>
        <dbReference type="ARBA" id="ARBA00023187"/>
    </source>
</evidence>
<evidence type="ECO:0000313" key="14">
    <source>
        <dbReference type="Proteomes" id="UP000276133"/>
    </source>
</evidence>
<evidence type="ECO:0000256" key="7">
    <source>
        <dbReference type="ARBA" id="ARBA00023242"/>
    </source>
</evidence>
<dbReference type="GO" id="GO:0071013">
    <property type="term" value="C:catalytic step 2 spliceosome"/>
    <property type="evidence" value="ECO:0007669"/>
    <property type="project" value="InterPro"/>
</dbReference>
<dbReference type="GO" id="GO:0003729">
    <property type="term" value="F:mRNA binding"/>
    <property type="evidence" value="ECO:0007669"/>
    <property type="project" value="TreeGrafter"/>
</dbReference>
<dbReference type="EMBL" id="REGN01004070">
    <property type="protein sequence ID" value="RNA19326.1"/>
    <property type="molecule type" value="Genomic_DNA"/>
</dbReference>
<dbReference type="InterPro" id="IPR036322">
    <property type="entry name" value="WD40_repeat_dom_sf"/>
</dbReference>
<dbReference type="OrthoDB" id="10257301at2759"/>
<dbReference type="CDD" id="cd00200">
    <property type="entry name" value="WD40"/>
    <property type="match status" value="1"/>
</dbReference>
<feature type="compositionally biased region" description="Basic and acidic residues" evidence="12">
    <location>
        <begin position="57"/>
        <end position="70"/>
    </location>
</feature>
<reference evidence="13 14" key="1">
    <citation type="journal article" date="2018" name="Sci. Rep.">
        <title>Genomic signatures of local adaptation to the degree of environmental predictability in rotifers.</title>
        <authorList>
            <person name="Franch-Gras L."/>
            <person name="Hahn C."/>
            <person name="Garcia-Roger E.M."/>
            <person name="Carmona M.J."/>
            <person name="Serra M."/>
            <person name="Gomez A."/>
        </authorList>
    </citation>
    <scope>NUCLEOTIDE SEQUENCE [LARGE SCALE GENOMIC DNA]</scope>
    <source>
        <strain evidence="13">HYR1</strain>
    </source>
</reference>
<dbReference type="SMART" id="SM00320">
    <property type="entry name" value="WD40"/>
    <property type="match status" value="7"/>
</dbReference>
<dbReference type="GO" id="GO:0000398">
    <property type="term" value="P:mRNA splicing, via spliceosome"/>
    <property type="evidence" value="ECO:0007669"/>
    <property type="project" value="InterPro"/>
</dbReference>
<dbReference type="InterPro" id="IPR032847">
    <property type="entry name" value="PRPF17"/>
</dbReference>
<evidence type="ECO:0000256" key="9">
    <source>
        <dbReference type="ARBA" id="ARBA00075265"/>
    </source>
</evidence>
<dbReference type="PANTHER" id="PTHR43979:SF1">
    <property type="entry name" value="PRE-MRNA-PROCESSING FACTOR 17"/>
    <property type="match status" value="1"/>
</dbReference>
<dbReference type="PROSITE" id="PS50294">
    <property type="entry name" value="WD_REPEATS_REGION"/>
    <property type="match status" value="2"/>
</dbReference>
<dbReference type="Gene3D" id="2.130.10.10">
    <property type="entry name" value="YVTN repeat-like/Quinoprotein amine dehydrogenase"/>
    <property type="match status" value="1"/>
</dbReference>
<comment type="caution">
    <text evidence="13">The sequence shown here is derived from an EMBL/GenBank/DDBJ whole genome shotgun (WGS) entry which is preliminary data.</text>
</comment>
<dbReference type="AlphaFoldDB" id="A0A3M7R714"/>
<keyword evidence="6" id="KW-0508">mRNA splicing</keyword>
<proteinExistence type="predicted"/>
<keyword evidence="5" id="KW-0677">Repeat</keyword>
<evidence type="ECO:0000256" key="5">
    <source>
        <dbReference type="ARBA" id="ARBA00022737"/>
    </source>
</evidence>
<evidence type="ECO:0000256" key="8">
    <source>
        <dbReference type="ARBA" id="ARBA00068146"/>
    </source>
</evidence>
<keyword evidence="3" id="KW-0507">mRNA processing</keyword>
<evidence type="ECO:0000256" key="12">
    <source>
        <dbReference type="SAM" id="MobiDB-lite"/>
    </source>
</evidence>